<keyword evidence="4" id="KW-1185">Reference proteome</keyword>
<evidence type="ECO:0000256" key="2">
    <source>
        <dbReference type="SAM" id="SignalP"/>
    </source>
</evidence>
<dbReference type="EMBL" id="KV784353">
    <property type="protein sequence ID" value="OEU22722.1"/>
    <property type="molecule type" value="Genomic_DNA"/>
</dbReference>
<feature type="region of interest" description="Disordered" evidence="1">
    <location>
        <begin position="237"/>
        <end position="259"/>
    </location>
</feature>
<dbReference type="Gene3D" id="3.80.10.10">
    <property type="entry name" value="Ribonuclease Inhibitor"/>
    <property type="match status" value="1"/>
</dbReference>
<protein>
    <recommendedName>
        <fullName evidence="5">Leucine-rich repeat-containing N-terminal plant-type domain-containing protein</fullName>
    </recommendedName>
</protein>
<evidence type="ECO:0000313" key="4">
    <source>
        <dbReference type="Proteomes" id="UP000095751"/>
    </source>
</evidence>
<dbReference type="KEGG" id="fcy:FRACYDRAFT_232880"/>
<proteinExistence type="predicted"/>
<name>A0A1E7FX29_9STRA</name>
<gene>
    <name evidence="3" type="ORF">FRACYDRAFT_232880</name>
</gene>
<dbReference type="OrthoDB" id="48824at2759"/>
<dbReference type="AlphaFoldDB" id="A0A1E7FX29"/>
<feature type="region of interest" description="Disordered" evidence="1">
    <location>
        <begin position="32"/>
        <end position="55"/>
    </location>
</feature>
<feature type="compositionally biased region" description="Low complexity" evidence="1">
    <location>
        <begin position="32"/>
        <end position="47"/>
    </location>
</feature>
<evidence type="ECO:0000256" key="1">
    <source>
        <dbReference type="SAM" id="MobiDB-lite"/>
    </source>
</evidence>
<dbReference type="InterPro" id="IPR032675">
    <property type="entry name" value="LRR_dom_sf"/>
</dbReference>
<dbReference type="InParanoid" id="A0A1E7FX29"/>
<dbReference type="Proteomes" id="UP000095751">
    <property type="component" value="Unassembled WGS sequence"/>
</dbReference>
<sequence length="370" mass="41535">MMRLTTSTTICNILFLGIGFLWSCNGDNDDNNNNNNNSNNSNNASSAHVHVKAKNVRRRTRYIPRVVVDLSFNSNYVDMVPLSLQQQDNDNDTPVLLDADVNSIFFSMDTSLPEPTSMPTKSVDKPIAEVPTPPEEPPTREDRDLLIQTKCDTTAIERSRDILSELLTVSDSSSLINPETSQFKARDWLDNIDSAIICPGESERIHQRYRLALLYYQLGGDQWTRCSSQEKHTSSLLSLPVSSKVDDDDDDEEEECPENPWLGAGNECQWYGMSCSGDATSNDDDDNEYRPLEVLNLQSNNLSGELFDELIGLEQLVELSIQDNQVVGSLEKLCDVRDNRRLQFESYLTLVEADCLGESPEVTCSCCTCF</sequence>
<keyword evidence="2" id="KW-0732">Signal</keyword>
<dbReference type="SUPFAM" id="SSF52058">
    <property type="entry name" value="L domain-like"/>
    <property type="match status" value="1"/>
</dbReference>
<feature type="chain" id="PRO_5009193621" description="Leucine-rich repeat-containing N-terminal plant-type domain-containing protein" evidence="2">
    <location>
        <begin position="27"/>
        <end position="370"/>
    </location>
</feature>
<evidence type="ECO:0000313" key="3">
    <source>
        <dbReference type="EMBL" id="OEU22722.1"/>
    </source>
</evidence>
<organism evidence="3 4">
    <name type="scientific">Fragilariopsis cylindrus CCMP1102</name>
    <dbReference type="NCBI Taxonomy" id="635003"/>
    <lineage>
        <taxon>Eukaryota</taxon>
        <taxon>Sar</taxon>
        <taxon>Stramenopiles</taxon>
        <taxon>Ochrophyta</taxon>
        <taxon>Bacillariophyta</taxon>
        <taxon>Bacillariophyceae</taxon>
        <taxon>Bacillariophycidae</taxon>
        <taxon>Bacillariales</taxon>
        <taxon>Bacillariaceae</taxon>
        <taxon>Fragilariopsis</taxon>
    </lineage>
</organism>
<feature type="compositionally biased region" description="Acidic residues" evidence="1">
    <location>
        <begin position="246"/>
        <end position="257"/>
    </location>
</feature>
<reference evidence="3 4" key="1">
    <citation type="submission" date="2016-09" db="EMBL/GenBank/DDBJ databases">
        <title>Extensive genetic diversity and differential bi-allelic expression allows diatom success in the polar Southern Ocean.</title>
        <authorList>
            <consortium name="DOE Joint Genome Institute"/>
            <person name="Mock T."/>
            <person name="Otillar R.P."/>
            <person name="Strauss J."/>
            <person name="Dupont C."/>
            <person name="Frickenhaus S."/>
            <person name="Maumus F."/>
            <person name="Mcmullan M."/>
            <person name="Sanges R."/>
            <person name="Schmutz J."/>
            <person name="Toseland A."/>
            <person name="Valas R."/>
            <person name="Veluchamy A."/>
            <person name="Ward B.J."/>
            <person name="Allen A."/>
            <person name="Barry K."/>
            <person name="Falciatore A."/>
            <person name="Ferrante M."/>
            <person name="Fortunato A.E."/>
            <person name="Gloeckner G."/>
            <person name="Gruber A."/>
            <person name="Hipkin R."/>
            <person name="Janech M."/>
            <person name="Kroth P."/>
            <person name="Leese F."/>
            <person name="Lindquist E."/>
            <person name="Lyon B.R."/>
            <person name="Martin J."/>
            <person name="Mayer C."/>
            <person name="Parker M."/>
            <person name="Quesneville H."/>
            <person name="Raymond J."/>
            <person name="Uhlig C."/>
            <person name="Valentin K.U."/>
            <person name="Worden A.Z."/>
            <person name="Armbrust E.V."/>
            <person name="Bowler C."/>
            <person name="Green B."/>
            <person name="Moulton V."/>
            <person name="Van Oosterhout C."/>
            <person name="Grigoriev I."/>
        </authorList>
    </citation>
    <scope>NUCLEOTIDE SEQUENCE [LARGE SCALE GENOMIC DNA]</scope>
    <source>
        <strain evidence="3 4">CCMP1102</strain>
    </source>
</reference>
<feature type="signal peptide" evidence="2">
    <location>
        <begin position="1"/>
        <end position="26"/>
    </location>
</feature>
<evidence type="ECO:0008006" key="5">
    <source>
        <dbReference type="Google" id="ProtNLM"/>
    </source>
</evidence>
<feature type="region of interest" description="Disordered" evidence="1">
    <location>
        <begin position="112"/>
        <end position="141"/>
    </location>
</feature>
<accession>A0A1E7FX29</accession>